<dbReference type="PANTHER" id="PTHR40758:SF1">
    <property type="entry name" value="CONSERVED PROTEIN"/>
    <property type="match status" value="1"/>
</dbReference>
<dbReference type="NCBIfam" id="TIGR03083">
    <property type="entry name" value="maleylpyruvate isomerase family mycothiol-dependent enzyme"/>
    <property type="match status" value="1"/>
</dbReference>
<dbReference type="Pfam" id="PF11716">
    <property type="entry name" value="MDMPI_N"/>
    <property type="match status" value="1"/>
</dbReference>
<gene>
    <name evidence="2" type="ORF">H9815_05085</name>
</gene>
<reference evidence="2" key="2">
    <citation type="submission" date="2021-04" db="EMBL/GenBank/DDBJ databases">
        <authorList>
            <person name="Gilroy R."/>
        </authorList>
    </citation>
    <scope>NUCLEOTIDE SEQUENCE</scope>
    <source>
        <strain evidence="2">ChiGjej4B4-7305</strain>
    </source>
</reference>
<dbReference type="EMBL" id="DXBY01000079">
    <property type="protein sequence ID" value="HIZ35129.1"/>
    <property type="molecule type" value="Genomic_DNA"/>
</dbReference>
<dbReference type="SUPFAM" id="SSF109854">
    <property type="entry name" value="DinB/YfiT-like putative metalloenzymes"/>
    <property type="match status" value="1"/>
</dbReference>
<organism evidence="2 3">
    <name type="scientific">Candidatus Ruania gallistercoris</name>
    <dbReference type="NCBI Taxonomy" id="2838746"/>
    <lineage>
        <taxon>Bacteria</taxon>
        <taxon>Bacillati</taxon>
        <taxon>Actinomycetota</taxon>
        <taxon>Actinomycetes</taxon>
        <taxon>Micrococcales</taxon>
        <taxon>Ruaniaceae</taxon>
        <taxon>Ruania</taxon>
    </lineage>
</organism>
<dbReference type="AlphaFoldDB" id="A0A9D2ECH3"/>
<evidence type="ECO:0000313" key="2">
    <source>
        <dbReference type="EMBL" id="HIZ35129.1"/>
    </source>
</evidence>
<dbReference type="InterPro" id="IPR017517">
    <property type="entry name" value="Maleyloyr_isom"/>
</dbReference>
<protein>
    <submittedName>
        <fullName evidence="2">Maleylpyruvate isomerase family mycothiol-dependent enzyme</fullName>
    </submittedName>
</protein>
<proteinExistence type="predicted"/>
<dbReference type="GO" id="GO:0005886">
    <property type="term" value="C:plasma membrane"/>
    <property type="evidence" value="ECO:0007669"/>
    <property type="project" value="TreeGrafter"/>
</dbReference>
<comment type="caution">
    <text evidence="2">The sequence shown here is derived from an EMBL/GenBank/DDBJ whole genome shotgun (WGS) entry which is preliminary data.</text>
</comment>
<dbReference type="GO" id="GO:0046872">
    <property type="term" value="F:metal ion binding"/>
    <property type="evidence" value="ECO:0007669"/>
    <property type="project" value="InterPro"/>
</dbReference>
<accession>A0A9D2ECH3</accession>
<feature type="domain" description="Mycothiol-dependent maleylpyruvate isomerase metal-binding" evidence="1">
    <location>
        <begin position="8"/>
        <end position="132"/>
    </location>
</feature>
<dbReference type="InterPro" id="IPR034660">
    <property type="entry name" value="DinB/YfiT-like"/>
</dbReference>
<dbReference type="InterPro" id="IPR024344">
    <property type="entry name" value="MDMPI_metal-binding"/>
</dbReference>
<dbReference type="Proteomes" id="UP000824037">
    <property type="component" value="Unassembled WGS sequence"/>
</dbReference>
<name>A0A9D2ECH3_9MICO</name>
<evidence type="ECO:0000313" key="3">
    <source>
        <dbReference type="Proteomes" id="UP000824037"/>
    </source>
</evidence>
<dbReference type="PANTHER" id="PTHR40758">
    <property type="entry name" value="CONSERVED PROTEIN"/>
    <property type="match status" value="1"/>
</dbReference>
<sequence length="258" mass="28541">MNHEDVITTEAARFAEVLATADPHAQCPTCPDWNSADLLWHLAGVHRFWAEVLARDVRTDEGAEALESEAPPQPSAISAMLPVREAATEALVGQLRQLEDTAHRWTWWEPEQTVAFTRRMQVCEATMHRIDAELTAQVDVGPIADEVATLCVDHCVDVMWGWMPDWATWESQTVVELAATDTGQRWLVEVGRWFGIGPESGREFDVPRAVRTGAGAEAQVRVAAPVGQLARWAWRRQGEAEVTETSAALDALLAQGIQ</sequence>
<keyword evidence="2" id="KW-0413">Isomerase</keyword>
<evidence type="ECO:0000259" key="1">
    <source>
        <dbReference type="Pfam" id="PF11716"/>
    </source>
</evidence>
<dbReference type="GO" id="GO:0016853">
    <property type="term" value="F:isomerase activity"/>
    <property type="evidence" value="ECO:0007669"/>
    <property type="project" value="UniProtKB-KW"/>
</dbReference>
<reference evidence="2" key="1">
    <citation type="journal article" date="2021" name="PeerJ">
        <title>Extensive microbial diversity within the chicken gut microbiome revealed by metagenomics and culture.</title>
        <authorList>
            <person name="Gilroy R."/>
            <person name="Ravi A."/>
            <person name="Getino M."/>
            <person name="Pursley I."/>
            <person name="Horton D.L."/>
            <person name="Alikhan N.F."/>
            <person name="Baker D."/>
            <person name="Gharbi K."/>
            <person name="Hall N."/>
            <person name="Watson M."/>
            <person name="Adriaenssens E.M."/>
            <person name="Foster-Nyarko E."/>
            <person name="Jarju S."/>
            <person name="Secka A."/>
            <person name="Antonio M."/>
            <person name="Oren A."/>
            <person name="Chaudhuri R.R."/>
            <person name="La Ragione R."/>
            <person name="Hildebrand F."/>
            <person name="Pallen M.J."/>
        </authorList>
    </citation>
    <scope>NUCLEOTIDE SEQUENCE</scope>
    <source>
        <strain evidence="2">ChiGjej4B4-7305</strain>
    </source>
</reference>